<dbReference type="GeneID" id="7839084"/>
<accession>Q22R28</accession>
<evidence type="ECO:0000313" key="1">
    <source>
        <dbReference type="EMBL" id="EAR87733.2"/>
    </source>
</evidence>
<name>Q22R28_TETTS</name>
<sequence>MENFINQNPSKDLNQQKVFQTKSINESQNMQNTILNIQILDLSSEILFNLSQQLKNKQLNSTIKICFDSSILDIKQELIIELAKVLYQNIQIQKLGIINTTNECNNNYILEFLKQMNEQQIKQLKLNFCNVQVSPKQSEQINKIITNFQNLSTLKINLSEIQVPQPFFNIIELQLKHLQTLKIKLRQTQLDAQATQQLVNSIIKQNQLQKLQLDLILSSVNQSNLQKIPVFLSNLEYFTLILQNQSQYVEEKHQEIHNETEEKFQRKIKYLKIEEQIQANKNINFSNLLGLQILNSYSIVTSLSIDLTQYNEQNLYKYIQQVSRFDQLHQLNMKLNNSQLNDKIICHYKQSFENLKELNDLSLIINSQKFFVKQYSFSSLIRHSPYISKLRLKLKIIQLTDDLYQELFGVLPSLKYLKQIYFIFGKGYSFQFNYKIFLSNVRKCSNLNYASLSFQNLSSSQKSLKQKTDIILQSESLNSQQDTIEEIQTKKKNSLASKIQASMSSMEAFYKIRIQQLLQQNLIFKKAIRLVKLEVQ</sequence>
<proteinExistence type="predicted"/>
<dbReference type="InParanoid" id="Q22R28"/>
<evidence type="ECO:0008006" key="3">
    <source>
        <dbReference type="Google" id="ProtNLM"/>
    </source>
</evidence>
<evidence type="ECO:0000313" key="2">
    <source>
        <dbReference type="Proteomes" id="UP000009168"/>
    </source>
</evidence>
<dbReference type="KEGG" id="tet:TTHERM_01396400"/>
<dbReference type="AlphaFoldDB" id="Q22R28"/>
<dbReference type="RefSeq" id="XP_001007978.2">
    <property type="nucleotide sequence ID" value="XM_001007978.2"/>
</dbReference>
<organism evidence="1 2">
    <name type="scientific">Tetrahymena thermophila (strain SB210)</name>
    <dbReference type="NCBI Taxonomy" id="312017"/>
    <lineage>
        <taxon>Eukaryota</taxon>
        <taxon>Sar</taxon>
        <taxon>Alveolata</taxon>
        <taxon>Ciliophora</taxon>
        <taxon>Intramacronucleata</taxon>
        <taxon>Oligohymenophorea</taxon>
        <taxon>Hymenostomatida</taxon>
        <taxon>Tetrahymenina</taxon>
        <taxon>Tetrahymenidae</taxon>
        <taxon>Tetrahymena</taxon>
    </lineage>
</organism>
<gene>
    <name evidence="1" type="ORF">TTHERM_01396400</name>
</gene>
<keyword evidence="2" id="KW-1185">Reference proteome</keyword>
<dbReference type="HOGENOM" id="CLU_046358_0_0_1"/>
<reference evidence="2" key="1">
    <citation type="journal article" date="2006" name="PLoS Biol.">
        <title>Macronuclear genome sequence of the ciliate Tetrahymena thermophila, a model eukaryote.</title>
        <authorList>
            <person name="Eisen J.A."/>
            <person name="Coyne R.S."/>
            <person name="Wu M."/>
            <person name="Wu D."/>
            <person name="Thiagarajan M."/>
            <person name="Wortman J.R."/>
            <person name="Badger J.H."/>
            <person name="Ren Q."/>
            <person name="Amedeo P."/>
            <person name="Jones K.M."/>
            <person name="Tallon L.J."/>
            <person name="Delcher A.L."/>
            <person name="Salzberg S.L."/>
            <person name="Silva J.C."/>
            <person name="Haas B.J."/>
            <person name="Majoros W.H."/>
            <person name="Farzad M."/>
            <person name="Carlton J.M."/>
            <person name="Smith R.K. Jr."/>
            <person name="Garg J."/>
            <person name="Pearlman R.E."/>
            <person name="Karrer K.M."/>
            <person name="Sun L."/>
            <person name="Manning G."/>
            <person name="Elde N.C."/>
            <person name="Turkewitz A.P."/>
            <person name="Asai D.J."/>
            <person name="Wilkes D.E."/>
            <person name="Wang Y."/>
            <person name="Cai H."/>
            <person name="Collins K."/>
            <person name="Stewart B.A."/>
            <person name="Lee S.R."/>
            <person name="Wilamowska K."/>
            <person name="Weinberg Z."/>
            <person name="Ruzzo W.L."/>
            <person name="Wloga D."/>
            <person name="Gaertig J."/>
            <person name="Frankel J."/>
            <person name="Tsao C.-C."/>
            <person name="Gorovsky M.A."/>
            <person name="Keeling P.J."/>
            <person name="Waller R.F."/>
            <person name="Patron N.J."/>
            <person name="Cherry J.M."/>
            <person name="Stover N.A."/>
            <person name="Krieger C.J."/>
            <person name="del Toro C."/>
            <person name="Ryder H.F."/>
            <person name="Williamson S.C."/>
            <person name="Barbeau R.A."/>
            <person name="Hamilton E.P."/>
            <person name="Orias E."/>
        </authorList>
    </citation>
    <scope>NUCLEOTIDE SEQUENCE [LARGE SCALE GENOMIC DNA]</scope>
    <source>
        <strain evidence="2">SB210</strain>
    </source>
</reference>
<protein>
    <recommendedName>
        <fullName evidence="3">Kinase domain protein</fullName>
    </recommendedName>
</protein>
<dbReference type="Proteomes" id="UP000009168">
    <property type="component" value="Unassembled WGS sequence"/>
</dbReference>
<dbReference type="EMBL" id="GG662846">
    <property type="protein sequence ID" value="EAR87733.2"/>
    <property type="molecule type" value="Genomic_DNA"/>
</dbReference>